<keyword evidence="3" id="KW-1185">Reference proteome</keyword>
<dbReference type="AlphaFoldDB" id="A0A9P6YAF2"/>
<dbReference type="EMBL" id="JAANIU010006136">
    <property type="protein sequence ID" value="KAG1543479.1"/>
    <property type="molecule type" value="Genomic_DNA"/>
</dbReference>
<organism evidence="2 3">
    <name type="scientific">Rhizopus delemar</name>
    <dbReference type="NCBI Taxonomy" id="936053"/>
    <lineage>
        <taxon>Eukaryota</taxon>
        <taxon>Fungi</taxon>
        <taxon>Fungi incertae sedis</taxon>
        <taxon>Mucoromycota</taxon>
        <taxon>Mucoromycotina</taxon>
        <taxon>Mucoromycetes</taxon>
        <taxon>Mucorales</taxon>
        <taxon>Mucorineae</taxon>
        <taxon>Rhizopodaceae</taxon>
        <taxon>Rhizopus</taxon>
    </lineage>
</organism>
<protein>
    <submittedName>
        <fullName evidence="2">Uncharacterized protein</fullName>
    </submittedName>
</protein>
<proteinExistence type="predicted"/>
<evidence type="ECO:0000313" key="2">
    <source>
        <dbReference type="EMBL" id="KAG1543479.1"/>
    </source>
</evidence>
<evidence type="ECO:0000256" key="1">
    <source>
        <dbReference type="SAM" id="MobiDB-lite"/>
    </source>
</evidence>
<name>A0A9P6YAF2_9FUNG</name>
<feature type="region of interest" description="Disordered" evidence="1">
    <location>
        <begin position="122"/>
        <end position="145"/>
    </location>
</feature>
<evidence type="ECO:0000313" key="3">
    <source>
        <dbReference type="Proteomes" id="UP000740926"/>
    </source>
</evidence>
<comment type="caution">
    <text evidence="2">The sequence shown here is derived from an EMBL/GenBank/DDBJ whole genome shotgun (WGS) entry which is preliminary data.</text>
</comment>
<accession>A0A9P6YAF2</accession>
<sequence length="145" mass="14802">MGTGHAHHVGQRYCARGGAAEHGGHIAAHTHAIGGGPAQDRLETGQRLVDAGIGVGAVARFGGGGAHRHFLHADRAGTVVTLFVRHQHRIADAGPALDAGIDLGGIGQLRDPLRADEAGRLDAAQAGGRQAVDQPSRGPTSTMRT</sequence>
<dbReference type="Proteomes" id="UP000740926">
    <property type="component" value="Unassembled WGS sequence"/>
</dbReference>
<gene>
    <name evidence="2" type="ORF">G6F50_013982</name>
</gene>
<reference evidence="2 3" key="1">
    <citation type="journal article" date="2020" name="Microb. Genom.">
        <title>Genetic diversity of clinical and environmental Mucorales isolates obtained from an investigation of mucormycosis cases among solid organ transplant recipients.</title>
        <authorList>
            <person name="Nguyen M.H."/>
            <person name="Kaul D."/>
            <person name="Muto C."/>
            <person name="Cheng S.J."/>
            <person name="Richter R.A."/>
            <person name="Bruno V.M."/>
            <person name="Liu G."/>
            <person name="Beyhan S."/>
            <person name="Sundermann A.J."/>
            <person name="Mounaud S."/>
            <person name="Pasculle A.W."/>
            <person name="Nierman W.C."/>
            <person name="Driscoll E."/>
            <person name="Cumbie R."/>
            <person name="Clancy C.J."/>
            <person name="Dupont C.L."/>
        </authorList>
    </citation>
    <scope>NUCLEOTIDE SEQUENCE [LARGE SCALE GENOMIC DNA]</scope>
    <source>
        <strain evidence="2 3">GL24</strain>
    </source>
</reference>